<dbReference type="GO" id="GO:0005886">
    <property type="term" value="C:plasma membrane"/>
    <property type="evidence" value="ECO:0007669"/>
    <property type="project" value="UniProtKB-SubCell"/>
</dbReference>
<dbReference type="SUPFAM" id="SSF103473">
    <property type="entry name" value="MFS general substrate transporter"/>
    <property type="match status" value="1"/>
</dbReference>
<dbReference type="EMBL" id="CP003746">
    <property type="protein sequence ID" value="AFV00451.1"/>
    <property type="molecule type" value="Genomic_DNA"/>
</dbReference>
<dbReference type="InterPro" id="IPR050375">
    <property type="entry name" value="MFS_TsgA-like"/>
</dbReference>
<dbReference type="HOGENOM" id="CLU_028452_2_2_6"/>
<feature type="transmembrane region" description="Helical" evidence="6">
    <location>
        <begin position="163"/>
        <end position="183"/>
    </location>
</feature>
<dbReference type="Gene3D" id="1.20.1250.20">
    <property type="entry name" value="MFS general substrate transporter like domains"/>
    <property type="match status" value="2"/>
</dbReference>
<evidence type="ECO:0000313" key="8">
    <source>
        <dbReference type="Proteomes" id="UP000000466"/>
    </source>
</evidence>
<feature type="transmembrane region" description="Helical" evidence="6">
    <location>
        <begin position="281"/>
        <end position="300"/>
    </location>
</feature>
<dbReference type="Pfam" id="PF07690">
    <property type="entry name" value="MFS_1"/>
    <property type="match status" value="1"/>
</dbReference>
<evidence type="ECO:0000256" key="5">
    <source>
        <dbReference type="ARBA" id="ARBA00023136"/>
    </source>
</evidence>
<dbReference type="GO" id="GO:0022857">
    <property type="term" value="F:transmembrane transporter activity"/>
    <property type="evidence" value="ECO:0007669"/>
    <property type="project" value="InterPro"/>
</dbReference>
<evidence type="ECO:0000256" key="1">
    <source>
        <dbReference type="ARBA" id="ARBA00004429"/>
    </source>
</evidence>
<feature type="transmembrane region" description="Helical" evidence="6">
    <location>
        <begin position="121"/>
        <end position="142"/>
    </location>
</feature>
<dbReference type="STRING" id="1117647.M5M_16600"/>
<proteinExistence type="predicted"/>
<evidence type="ECO:0000313" key="7">
    <source>
        <dbReference type="EMBL" id="AFV00451.1"/>
    </source>
</evidence>
<feature type="transmembrane region" description="Helical" evidence="6">
    <location>
        <begin position="439"/>
        <end position="458"/>
    </location>
</feature>
<reference evidence="7 8" key="1">
    <citation type="journal article" date="2013" name="Genome Announc.">
        <title>Complete genome sequence of Simiduia agarivorans SA1(T), a marine bacterium able to degrade a variety of polysaccharides.</title>
        <authorList>
            <person name="Lin S.Y."/>
            <person name="Shieh W.Y."/>
            <person name="Chen J.S."/>
            <person name="Tang S.L."/>
        </authorList>
    </citation>
    <scope>NUCLEOTIDE SEQUENCE [LARGE SCALE GENOMIC DNA]</scope>
    <source>
        <strain evidence="8">DSM 21679 / JCM 13881 / BCRC 17597 / SA1</strain>
    </source>
</reference>
<evidence type="ECO:0000256" key="6">
    <source>
        <dbReference type="SAM" id="Phobius"/>
    </source>
</evidence>
<protein>
    <submittedName>
        <fullName evidence="7">Glucose/galactose transporter</fullName>
    </submittedName>
</protein>
<feature type="transmembrane region" description="Helical" evidence="6">
    <location>
        <begin position="195"/>
        <end position="215"/>
    </location>
</feature>
<feature type="transmembrane region" description="Helical" evidence="6">
    <location>
        <begin position="236"/>
        <end position="261"/>
    </location>
</feature>
<dbReference type="PANTHER" id="PTHR43702:SF3">
    <property type="entry name" value="PROTEIN TSGA"/>
    <property type="match status" value="1"/>
</dbReference>
<feature type="transmembrane region" description="Helical" evidence="6">
    <location>
        <begin position="333"/>
        <end position="349"/>
    </location>
</feature>
<dbReference type="CDD" id="cd17394">
    <property type="entry name" value="MFS_FucP_like"/>
    <property type="match status" value="1"/>
</dbReference>
<accession>K4KQA1</accession>
<dbReference type="PANTHER" id="PTHR43702">
    <property type="entry name" value="L-FUCOSE-PROTON SYMPORTER"/>
    <property type="match status" value="1"/>
</dbReference>
<feature type="transmembrane region" description="Helical" evidence="6">
    <location>
        <begin position="307"/>
        <end position="327"/>
    </location>
</feature>
<feature type="transmembrane region" description="Helical" evidence="6">
    <location>
        <begin position="356"/>
        <end position="372"/>
    </location>
</feature>
<keyword evidence="2" id="KW-1003">Cell membrane</keyword>
<keyword evidence="8" id="KW-1185">Reference proteome</keyword>
<dbReference type="KEGG" id="saga:M5M_16600"/>
<dbReference type="InterPro" id="IPR036259">
    <property type="entry name" value="MFS_trans_sf"/>
</dbReference>
<evidence type="ECO:0000256" key="3">
    <source>
        <dbReference type="ARBA" id="ARBA00022692"/>
    </source>
</evidence>
<dbReference type="RefSeq" id="WP_015048603.1">
    <property type="nucleotide sequence ID" value="NC_018868.3"/>
</dbReference>
<keyword evidence="4 6" id="KW-1133">Transmembrane helix</keyword>
<feature type="transmembrane region" description="Helical" evidence="6">
    <location>
        <begin position="21"/>
        <end position="41"/>
    </location>
</feature>
<name>K4KQA1_SIMAS</name>
<dbReference type="OrthoDB" id="9795150at2"/>
<dbReference type="AlphaFoldDB" id="K4KQA1"/>
<feature type="transmembrane region" description="Helical" evidence="6">
    <location>
        <begin position="93"/>
        <end position="115"/>
    </location>
</feature>
<organism evidence="7 8">
    <name type="scientific">Simiduia agarivorans (strain DSM 21679 / JCM 13881 / BCRC 17597 / SA1)</name>
    <dbReference type="NCBI Taxonomy" id="1117647"/>
    <lineage>
        <taxon>Bacteria</taxon>
        <taxon>Pseudomonadati</taxon>
        <taxon>Pseudomonadota</taxon>
        <taxon>Gammaproteobacteria</taxon>
        <taxon>Cellvibrionales</taxon>
        <taxon>Cellvibrionaceae</taxon>
        <taxon>Simiduia</taxon>
    </lineage>
</organism>
<dbReference type="Proteomes" id="UP000000466">
    <property type="component" value="Chromosome"/>
</dbReference>
<feature type="transmembrane region" description="Helical" evidence="6">
    <location>
        <begin position="378"/>
        <end position="402"/>
    </location>
</feature>
<sequence length="466" mass="50752">MNTNTLSPDTPLNNRESQSRYWVPLCFLTILFFLWGFITALNDILIPHLQDVFTLTNTQAMLVQFAFFIAYFVVSLVYFLFAQKGKDLLNLIGYQNGLSLGLFIMAAGCLLFRPAASLESYGLFLFALFVLAGGMAILQIAANPYVSILGRPETASGRLNLSQALNSLGTTLAPIIGGILIFSHSGLSADVNSVAPPYTVMATTLFFMAVFFKLIRLPAFEDVNLQQDTKGSVWQFRHLTLGAVCIFMYVGAEVALGSILIKYLGLPDIAGMAELEASIYLSLYWAGLMVGRFLGAIAFTDNLKRSSIMALFALVWALAFGLCGLLVSWTAATIWAGFIALNIALMLVCKFSPNRTLMAFASVIVLLLAIAMLVGAKAAMWCVIAVGLFNSIMWSNVFTLAINNLGRFTSQGSSMLIMAILGAALVPPLMGLVADLISMELSLIVPLACYLYVIYYGLHGYRPKQH</sequence>
<comment type="subcellular location">
    <subcellularLocation>
        <location evidence="1">Cell inner membrane</location>
        <topology evidence="1">Multi-pass membrane protein</topology>
    </subcellularLocation>
</comment>
<feature type="transmembrane region" description="Helical" evidence="6">
    <location>
        <begin position="61"/>
        <end position="81"/>
    </location>
</feature>
<keyword evidence="3 6" id="KW-0812">Transmembrane</keyword>
<feature type="transmembrane region" description="Helical" evidence="6">
    <location>
        <begin position="414"/>
        <end position="433"/>
    </location>
</feature>
<dbReference type="eggNOG" id="COG0738">
    <property type="taxonomic scope" value="Bacteria"/>
</dbReference>
<dbReference type="InterPro" id="IPR011701">
    <property type="entry name" value="MFS"/>
</dbReference>
<keyword evidence="5 6" id="KW-0472">Membrane</keyword>
<evidence type="ECO:0000256" key="2">
    <source>
        <dbReference type="ARBA" id="ARBA00022475"/>
    </source>
</evidence>
<gene>
    <name evidence="7" type="ordered locus">M5M_16600</name>
</gene>
<evidence type="ECO:0000256" key="4">
    <source>
        <dbReference type="ARBA" id="ARBA00022989"/>
    </source>
</evidence>